<dbReference type="GO" id="GO:0007165">
    <property type="term" value="P:signal transduction"/>
    <property type="evidence" value="ECO:0007669"/>
    <property type="project" value="InterPro"/>
</dbReference>
<evidence type="ECO:0000313" key="14">
    <source>
        <dbReference type="RefSeq" id="XP_055899784.1"/>
    </source>
</evidence>
<dbReference type="Pfam" id="PF13855">
    <property type="entry name" value="LRR_8"/>
    <property type="match status" value="3"/>
</dbReference>
<keyword evidence="7 11" id="KW-1133">Transmembrane helix</keyword>
<evidence type="ECO:0000256" key="10">
    <source>
        <dbReference type="ARBA" id="ARBA00023180"/>
    </source>
</evidence>
<organism evidence="13 14">
    <name type="scientific">Biomphalaria glabrata</name>
    <name type="common">Bloodfluke planorb</name>
    <name type="synonym">Freshwater snail</name>
    <dbReference type="NCBI Taxonomy" id="6526"/>
    <lineage>
        <taxon>Eukaryota</taxon>
        <taxon>Metazoa</taxon>
        <taxon>Spiralia</taxon>
        <taxon>Lophotrochozoa</taxon>
        <taxon>Mollusca</taxon>
        <taxon>Gastropoda</taxon>
        <taxon>Heterobranchia</taxon>
        <taxon>Euthyneura</taxon>
        <taxon>Panpulmonata</taxon>
        <taxon>Hygrophila</taxon>
        <taxon>Lymnaeoidea</taxon>
        <taxon>Planorbidae</taxon>
        <taxon>Biomphalaria</taxon>
    </lineage>
</organism>
<dbReference type="PROSITE" id="PS50104">
    <property type="entry name" value="TIR"/>
    <property type="match status" value="1"/>
</dbReference>
<dbReference type="Proteomes" id="UP001165740">
    <property type="component" value="Chromosome 10"/>
</dbReference>
<dbReference type="InterPro" id="IPR032675">
    <property type="entry name" value="LRR_dom_sf"/>
</dbReference>
<dbReference type="GO" id="GO:0005886">
    <property type="term" value="C:plasma membrane"/>
    <property type="evidence" value="ECO:0007669"/>
    <property type="project" value="TreeGrafter"/>
</dbReference>
<evidence type="ECO:0000256" key="11">
    <source>
        <dbReference type="SAM" id="Phobius"/>
    </source>
</evidence>
<evidence type="ECO:0000259" key="12">
    <source>
        <dbReference type="PROSITE" id="PS50104"/>
    </source>
</evidence>
<keyword evidence="3" id="KW-0433">Leucine-rich repeat</keyword>
<dbReference type="Gene3D" id="3.40.50.10140">
    <property type="entry name" value="Toll/interleukin-1 receptor homology (TIR) domain"/>
    <property type="match status" value="1"/>
</dbReference>
<dbReference type="OMA" id="MARWIRS"/>
<dbReference type="RefSeq" id="XP_055899784.1">
    <property type="nucleotide sequence ID" value="XM_056043809.1"/>
</dbReference>
<evidence type="ECO:0000256" key="4">
    <source>
        <dbReference type="ARBA" id="ARBA00022692"/>
    </source>
</evidence>
<dbReference type="PROSITE" id="PS51450">
    <property type="entry name" value="LRR"/>
    <property type="match status" value="3"/>
</dbReference>
<evidence type="ECO:0000256" key="8">
    <source>
        <dbReference type="ARBA" id="ARBA00023136"/>
    </source>
</evidence>
<dbReference type="PANTHER" id="PTHR24365:SF541">
    <property type="entry name" value="PROTEIN TOLL-RELATED"/>
    <property type="match status" value="1"/>
</dbReference>
<keyword evidence="6" id="KW-0677">Repeat</keyword>
<comment type="similarity">
    <text evidence="2">Belongs to the Toll-like receptor family.</text>
</comment>
<dbReference type="InterPro" id="IPR035897">
    <property type="entry name" value="Toll_tir_struct_dom_sf"/>
</dbReference>
<dbReference type="InterPro" id="IPR003591">
    <property type="entry name" value="Leu-rich_rpt_typical-subtyp"/>
</dbReference>
<dbReference type="PRINTS" id="PR00019">
    <property type="entry name" value="LEURICHRPT"/>
</dbReference>
<keyword evidence="10" id="KW-0325">Glycoprotein</keyword>
<dbReference type="GeneID" id="106072938"/>
<dbReference type="SMART" id="SM00365">
    <property type="entry name" value="LRR_SD22"/>
    <property type="match status" value="6"/>
</dbReference>
<dbReference type="GO" id="GO:0038023">
    <property type="term" value="F:signaling receptor activity"/>
    <property type="evidence" value="ECO:0007669"/>
    <property type="project" value="TreeGrafter"/>
</dbReference>
<dbReference type="InterPro" id="IPR000372">
    <property type="entry name" value="LRRNT"/>
</dbReference>
<keyword evidence="4 11" id="KW-0812">Transmembrane</keyword>
<dbReference type="SUPFAM" id="SSF52058">
    <property type="entry name" value="L domain-like"/>
    <property type="match status" value="2"/>
</dbReference>
<evidence type="ECO:0000256" key="1">
    <source>
        <dbReference type="ARBA" id="ARBA00004167"/>
    </source>
</evidence>
<evidence type="ECO:0000256" key="7">
    <source>
        <dbReference type="ARBA" id="ARBA00022989"/>
    </source>
</evidence>
<proteinExistence type="inferred from homology"/>
<dbReference type="InterPro" id="IPR000157">
    <property type="entry name" value="TIR_dom"/>
</dbReference>
<feature type="transmembrane region" description="Helical" evidence="11">
    <location>
        <begin position="756"/>
        <end position="779"/>
    </location>
</feature>
<sequence length="950" mass="108821">MKSLHSCYLKMKPIIYFCILIVFLTIVFIGRAFLFNDKNEGSASDLPTRSFLCPSRCICSIGDTFTVHCSQRNLDSVPDLPAQTTEAYLQVNRIGNITCADFYSTVYLQTLDLSNNALRRIYNCSFSNLTRLVYLNLGQCSVDVIETGAFYSLNQLKCLILASNRIIATPPRLFMYLSMLDYLDLSSNLLIRIKNDTFTGLSSLTQLYLYNNLLLYNNETFELDAFCDLNNLEVLNIQMNQPNDCGVVYPDIALSKLNNLREIYMDGYPAALGPGFLFLTKLEKFVFGNMVYGNSMFFCDLSKNVPDNLLENLCRLRQLTLVMSYCSVHSLSPDVLKPLKNIWSLNLNYNEKFSMVRFENFSKGLADSNLTHLNISAIDRTTATHFSHVTRFTFQYLKNTRLQTLDLSRNSIVSIHGFAFMYLPITLQYLSVKSNTLIRADSLVTLMRFSNLKVFDMSDQIQYTLSENRTFESQPVEPYPSKTNLTFNNTHENTNLTRSGGHMIYLMPKNLETIYAYSMKLEYSICWLTIKNNVVLRYFDYSNNFATVWEGPIDGVPSLNYLDLSRNYCTKMNLTFFQNATSLATLLLSQNVLGQSLRNDIYGLAFSYLHNLQILDLSHNNIDILSEKAFINNSNLKRLNLSHNFLEYFHPSIKNLEKLEILDLTGNMLKGLTEQNCKDLYQIHIASPKLKVLLHDNNLVCSCEFLYFLHVLTEQTQLFDNLQFIECQYSNGTNFTIQDVGDLLPILQRNCLAESFFIGALVSFCLVACVSMVAAVFYYKQWKLLYLYYIGKKHLHIGSTKLLYNPQADIFITYDDENIAIRQFVQNLLLPKLEQQRITFVLGELDFSGGLIFSSISGAVVGTKKTLVLISQDAFKGRSNEVDVGLHLAIMHELSTLKHIVVPVFMEEVVVATLPSDIDIYLQNQIDRCLAYVETETFWRRLFTALNEKQ</sequence>
<dbReference type="PANTHER" id="PTHR24365">
    <property type="entry name" value="TOLL-LIKE RECEPTOR"/>
    <property type="match status" value="1"/>
</dbReference>
<keyword evidence="8 11" id="KW-0472">Membrane</keyword>
<evidence type="ECO:0000256" key="6">
    <source>
        <dbReference type="ARBA" id="ARBA00022737"/>
    </source>
</evidence>
<evidence type="ECO:0000256" key="3">
    <source>
        <dbReference type="ARBA" id="ARBA00022614"/>
    </source>
</evidence>
<name>A0A9W3BK25_BIOGL</name>
<keyword evidence="13" id="KW-1185">Reference proteome</keyword>
<dbReference type="SMART" id="SM00013">
    <property type="entry name" value="LRRNT"/>
    <property type="match status" value="1"/>
</dbReference>
<reference evidence="14" key="1">
    <citation type="submission" date="2025-08" db="UniProtKB">
        <authorList>
            <consortium name="RefSeq"/>
        </authorList>
    </citation>
    <scope>IDENTIFICATION</scope>
</reference>
<feature type="domain" description="TIR" evidence="12">
    <location>
        <begin position="806"/>
        <end position="946"/>
    </location>
</feature>
<evidence type="ECO:0000256" key="2">
    <source>
        <dbReference type="ARBA" id="ARBA00009634"/>
    </source>
</evidence>
<dbReference type="OrthoDB" id="6153325at2759"/>
<gene>
    <name evidence="14" type="primary">LOC106072938</name>
</gene>
<accession>A0A9W3BK25</accession>
<keyword evidence="9" id="KW-0675">Receptor</keyword>
<evidence type="ECO:0000256" key="9">
    <source>
        <dbReference type="ARBA" id="ARBA00023170"/>
    </source>
</evidence>
<dbReference type="AlphaFoldDB" id="A0A9W3BK25"/>
<dbReference type="SUPFAM" id="SSF52200">
    <property type="entry name" value="Toll/Interleukin receptor TIR domain"/>
    <property type="match status" value="1"/>
</dbReference>
<feature type="transmembrane region" description="Helical" evidence="11">
    <location>
        <begin position="14"/>
        <end position="34"/>
    </location>
</feature>
<dbReference type="Gene3D" id="3.80.10.10">
    <property type="entry name" value="Ribonuclease Inhibitor"/>
    <property type="match status" value="3"/>
</dbReference>
<protein>
    <submittedName>
        <fullName evidence="14">Toll-like receptor 4</fullName>
    </submittedName>
</protein>
<keyword evidence="5" id="KW-0732">Signal</keyword>
<dbReference type="InterPro" id="IPR001611">
    <property type="entry name" value="Leu-rich_rpt"/>
</dbReference>
<comment type="subcellular location">
    <subcellularLocation>
        <location evidence="1">Membrane</location>
        <topology evidence="1">Single-pass membrane protein</topology>
    </subcellularLocation>
</comment>
<evidence type="ECO:0000313" key="13">
    <source>
        <dbReference type="Proteomes" id="UP001165740"/>
    </source>
</evidence>
<dbReference type="SMART" id="SM00369">
    <property type="entry name" value="LRR_TYP"/>
    <property type="match status" value="10"/>
</dbReference>
<evidence type="ECO:0000256" key="5">
    <source>
        <dbReference type="ARBA" id="ARBA00022729"/>
    </source>
</evidence>